<proteinExistence type="predicted"/>
<reference evidence="1 2" key="1">
    <citation type="submission" date="2014-12" db="EMBL/GenBank/DDBJ databases">
        <title>Complete genome sequence of Bifidobacterium longum subsp. infantis BT1.</title>
        <authorList>
            <person name="Kim J.F."/>
            <person name="Kwak M.-J."/>
        </authorList>
    </citation>
    <scope>NUCLEOTIDE SEQUENCE [LARGE SCALE GENOMIC DNA]</scope>
    <source>
        <strain evidence="1 2">BT1</strain>
    </source>
</reference>
<evidence type="ECO:0000313" key="2">
    <source>
        <dbReference type="Proteomes" id="UP000067206"/>
    </source>
</evidence>
<name>A0A0M4LI99_BIFLI</name>
<dbReference type="PATRIC" id="fig|1682.24.peg.1942"/>
<accession>A0A0M4LI99</accession>
<gene>
    <name evidence="1" type="ORF">RY67_1996</name>
</gene>
<protein>
    <submittedName>
        <fullName evidence="1">Uncharacterized protein</fullName>
    </submittedName>
</protein>
<dbReference type="EMBL" id="CP010411">
    <property type="protein sequence ID" value="ALE09996.1"/>
    <property type="molecule type" value="Genomic_DNA"/>
</dbReference>
<organism evidence="1 2">
    <name type="scientific">Bifidobacterium longum subsp. infantis</name>
    <dbReference type="NCBI Taxonomy" id="1682"/>
    <lineage>
        <taxon>Bacteria</taxon>
        <taxon>Bacillati</taxon>
        <taxon>Actinomycetota</taxon>
        <taxon>Actinomycetes</taxon>
        <taxon>Bifidobacteriales</taxon>
        <taxon>Bifidobacteriaceae</taxon>
        <taxon>Bifidobacterium</taxon>
    </lineage>
</organism>
<evidence type="ECO:0000313" key="1">
    <source>
        <dbReference type="EMBL" id="ALE09996.1"/>
    </source>
</evidence>
<dbReference type="AlphaFoldDB" id="A0A0M4LI99"/>
<dbReference type="Proteomes" id="UP000067206">
    <property type="component" value="Chromosome"/>
</dbReference>
<sequence length="65" mass="6500">MILPVTAVAGRLASGQVSRRDGDSFATVNVKLGASDGTSIIILDGLEEGDMVSATAPNLTPGAQS</sequence>
<dbReference type="Gene3D" id="2.40.420.20">
    <property type="match status" value="1"/>
</dbReference>